<feature type="non-terminal residue" evidence="1">
    <location>
        <position position="154"/>
    </location>
</feature>
<comment type="caution">
    <text evidence="1">The sequence shown here is derived from an EMBL/GenBank/DDBJ whole genome shotgun (WGS) entry which is preliminary data.</text>
</comment>
<feature type="non-terminal residue" evidence="1">
    <location>
        <position position="1"/>
    </location>
</feature>
<proteinExistence type="predicted"/>
<reference evidence="1" key="1">
    <citation type="submission" date="2021-06" db="EMBL/GenBank/DDBJ databases">
        <authorList>
            <person name="Kallberg Y."/>
            <person name="Tangrot J."/>
            <person name="Rosling A."/>
        </authorList>
    </citation>
    <scope>NUCLEOTIDE SEQUENCE</scope>
    <source>
        <strain evidence="1">IL203A</strain>
    </source>
</reference>
<evidence type="ECO:0000313" key="1">
    <source>
        <dbReference type="EMBL" id="CAG8746129.1"/>
    </source>
</evidence>
<name>A0ACA9QCS5_9GLOM</name>
<dbReference type="EMBL" id="CAJVPU010043647">
    <property type="protein sequence ID" value="CAG8746129.1"/>
    <property type="molecule type" value="Genomic_DNA"/>
</dbReference>
<keyword evidence="2" id="KW-1185">Reference proteome</keyword>
<dbReference type="Proteomes" id="UP000789702">
    <property type="component" value="Unassembled WGS sequence"/>
</dbReference>
<gene>
    <name evidence="1" type="ORF">DHETER_LOCUS14355</name>
</gene>
<sequence>EITFKSFTRNSDSLVTSFEKNSIVLMVGHYVCEDNSVSTFYSDDEYTLTQENLPNLSPLLLYSAPVVPNLYIPDNNGEVISRIQKKASSARPSHTESTQQVINEPNLQNTNETLTPIASFANKTNTSINNNIPIEPTHSDTPILQGEKSDTNKK</sequence>
<organism evidence="1 2">
    <name type="scientific">Dentiscutata heterogama</name>
    <dbReference type="NCBI Taxonomy" id="1316150"/>
    <lineage>
        <taxon>Eukaryota</taxon>
        <taxon>Fungi</taxon>
        <taxon>Fungi incertae sedis</taxon>
        <taxon>Mucoromycota</taxon>
        <taxon>Glomeromycotina</taxon>
        <taxon>Glomeromycetes</taxon>
        <taxon>Diversisporales</taxon>
        <taxon>Gigasporaceae</taxon>
        <taxon>Dentiscutata</taxon>
    </lineage>
</organism>
<protein>
    <submittedName>
        <fullName evidence="1">5093_t:CDS:1</fullName>
    </submittedName>
</protein>
<evidence type="ECO:0000313" key="2">
    <source>
        <dbReference type="Proteomes" id="UP000789702"/>
    </source>
</evidence>
<accession>A0ACA9QCS5</accession>